<dbReference type="InterPro" id="IPR016729">
    <property type="entry name" value="FADD"/>
</dbReference>
<name>A0A6J8BRT7_MYTCO</name>
<evidence type="ECO:0000259" key="2">
    <source>
        <dbReference type="PROSITE" id="PS50053"/>
    </source>
</evidence>
<protein>
    <recommendedName>
        <fullName evidence="5">Death domain-containing protein</fullName>
    </recommendedName>
</protein>
<gene>
    <name evidence="3" type="ORF">MCOR_22087</name>
</gene>
<dbReference type="SUPFAM" id="SSF47986">
    <property type="entry name" value="DEATH domain"/>
    <property type="match status" value="1"/>
</dbReference>
<proteinExistence type="predicted"/>
<dbReference type="PANTHER" id="PTHR15077:SF10">
    <property type="entry name" value="FAS-ASSOCIATED DEATH DOMAIN PROTEIN"/>
    <property type="match status" value="1"/>
</dbReference>
<dbReference type="GO" id="GO:0031265">
    <property type="term" value="C:CD95 death-inducing signaling complex"/>
    <property type="evidence" value="ECO:0007669"/>
    <property type="project" value="TreeGrafter"/>
</dbReference>
<dbReference type="PROSITE" id="PS50017">
    <property type="entry name" value="DEATH_DOMAIN"/>
    <property type="match status" value="1"/>
</dbReference>
<evidence type="ECO:0000313" key="3">
    <source>
        <dbReference type="EMBL" id="CAC5386678.1"/>
    </source>
</evidence>
<dbReference type="InterPro" id="IPR029071">
    <property type="entry name" value="Ubiquitin-like_domsf"/>
</dbReference>
<evidence type="ECO:0008006" key="5">
    <source>
        <dbReference type="Google" id="ProtNLM"/>
    </source>
</evidence>
<dbReference type="InterPro" id="IPR000626">
    <property type="entry name" value="Ubiquitin-like_dom"/>
</dbReference>
<dbReference type="OrthoDB" id="6143371at2759"/>
<feature type="domain" description="Ubiquitin-like" evidence="2">
    <location>
        <begin position="13"/>
        <end position="49"/>
    </location>
</feature>
<sequence>MDSITLQELPICSVEELKNKVSKRCGILPKQFDLLYKSKVLEESILLEDIIEKKTNLEMLFNESRIIFRLYLHKTLPNRTDTELNERFIHVKVDNLDDQIGEITSSFAEKLKLEEDELHLVHKGYYVEKHRSYKDEDVMDRSILCLCHCKNSIKDTGSKTGTIETILQATTTGSVEKVTEPSMERLQIMQIQFRKLKLQQSKKEPKFKIISRGAHNRKIFSRMVSVPLNFSRSSHGVDGLSGYKSDTDLLRQKQAAKTSSSDSQLDFRYNFTNNEEQQIRSTGPNNGSYVKTSTPLFNQGPNNRPLLNLDIRSTSPLPDHDRSYLCVTPPSSSNNLSALSDTRGNNLAGNNPWNKLFLQVSHEKISDWENVGRHLEIGESNISVIDQNHQDVKEKAYSMLTKWQEFKGSNATKENLIKALEDCELKRVAEIVEEFDITPYVQDLQDVTDLETDRVDDSSGLEFEMCD</sequence>
<dbReference type="GO" id="GO:0089720">
    <property type="term" value="F:caspase binding"/>
    <property type="evidence" value="ECO:0007669"/>
    <property type="project" value="TreeGrafter"/>
</dbReference>
<dbReference type="Pfam" id="PF00240">
    <property type="entry name" value="ubiquitin"/>
    <property type="match status" value="1"/>
</dbReference>
<dbReference type="GO" id="GO:0005123">
    <property type="term" value="F:death receptor binding"/>
    <property type="evidence" value="ECO:0007669"/>
    <property type="project" value="TreeGrafter"/>
</dbReference>
<dbReference type="GO" id="GO:0097191">
    <property type="term" value="P:extrinsic apoptotic signaling pathway"/>
    <property type="evidence" value="ECO:0007669"/>
    <property type="project" value="TreeGrafter"/>
</dbReference>
<dbReference type="SUPFAM" id="SSF54236">
    <property type="entry name" value="Ubiquitin-like"/>
    <property type="match status" value="1"/>
</dbReference>
<dbReference type="SMART" id="SM00005">
    <property type="entry name" value="DEATH"/>
    <property type="match status" value="1"/>
</dbReference>
<feature type="domain" description="Death" evidence="1">
    <location>
        <begin position="367"/>
        <end position="436"/>
    </location>
</feature>
<dbReference type="EMBL" id="CACVKT020003887">
    <property type="protein sequence ID" value="CAC5386678.1"/>
    <property type="molecule type" value="Genomic_DNA"/>
</dbReference>
<dbReference type="CDD" id="cd01670">
    <property type="entry name" value="Death"/>
    <property type="match status" value="1"/>
</dbReference>
<dbReference type="InterPro" id="IPR011029">
    <property type="entry name" value="DEATH-like_dom_sf"/>
</dbReference>
<dbReference type="AlphaFoldDB" id="A0A6J8BRT7"/>
<dbReference type="Proteomes" id="UP000507470">
    <property type="component" value="Unassembled WGS sequence"/>
</dbReference>
<dbReference type="Pfam" id="PF00531">
    <property type="entry name" value="Death"/>
    <property type="match status" value="1"/>
</dbReference>
<evidence type="ECO:0000313" key="4">
    <source>
        <dbReference type="Proteomes" id="UP000507470"/>
    </source>
</evidence>
<reference evidence="3 4" key="1">
    <citation type="submission" date="2020-06" db="EMBL/GenBank/DDBJ databases">
        <authorList>
            <person name="Li R."/>
            <person name="Bekaert M."/>
        </authorList>
    </citation>
    <scope>NUCLEOTIDE SEQUENCE [LARGE SCALE GENOMIC DNA]</scope>
    <source>
        <strain evidence="4">wild</strain>
    </source>
</reference>
<keyword evidence="4" id="KW-1185">Reference proteome</keyword>
<accession>A0A6J8BRT7</accession>
<evidence type="ECO:0000259" key="1">
    <source>
        <dbReference type="PROSITE" id="PS50017"/>
    </source>
</evidence>
<organism evidence="3 4">
    <name type="scientific">Mytilus coruscus</name>
    <name type="common">Sea mussel</name>
    <dbReference type="NCBI Taxonomy" id="42192"/>
    <lineage>
        <taxon>Eukaryota</taxon>
        <taxon>Metazoa</taxon>
        <taxon>Spiralia</taxon>
        <taxon>Lophotrochozoa</taxon>
        <taxon>Mollusca</taxon>
        <taxon>Bivalvia</taxon>
        <taxon>Autobranchia</taxon>
        <taxon>Pteriomorphia</taxon>
        <taxon>Mytilida</taxon>
        <taxon>Mytiloidea</taxon>
        <taxon>Mytilidae</taxon>
        <taxon>Mytilinae</taxon>
        <taxon>Mytilus</taxon>
    </lineage>
</organism>
<dbReference type="PANTHER" id="PTHR15077">
    <property type="entry name" value="FAS-ASSOCIATING DEATH DOMAIN-CONTAINING PROTEIN FADD"/>
    <property type="match status" value="1"/>
</dbReference>
<dbReference type="InterPro" id="IPR000488">
    <property type="entry name" value="Death_dom"/>
</dbReference>
<dbReference type="Gene3D" id="1.10.533.10">
    <property type="entry name" value="Death Domain, Fas"/>
    <property type="match status" value="1"/>
</dbReference>
<dbReference type="CDD" id="cd17039">
    <property type="entry name" value="Ubl_ubiquitin_like"/>
    <property type="match status" value="1"/>
</dbReference>
<dbReference type="Gene3D" id="3.10.20.90">
    <property type="entry name" value="Phosphatidylinositol 3-kinase Catalytic Subunit, Chain A, domain 1"/>
    <property type="match status" value="1"/>
</dbReference>
<dbReference type="PROSITE" id="PS50053">
    <property type="entry name" value="UBIQUITIN_2"/>
    <property type="match status" value="1"/>
</dbReference>
<dbReference type="GO" id="GO:0045089">
    <property type="term" value="P:positive regulation of innate immune response"/>
    <property type="evidence" value="ECO:0007669"/>
    <property type="project" value="TreeGrafter"/>
</dbReference>